<dbReference type="InterPro" id="IPR036249">
    <property type="entry name" value="Thioredoxin-like_sf"/>
</dbReference>
<dbReference type="OrthoDB" id="9812811at2"/>
<name>A0A7Y9ZAB6_9MICO</name>
<dbReference type="EMBL" id="JACBZO010000001">
    <property type="protein sequence ID" value="NYI41120.1"/>
    <property type="molecule type" value="Genomic_DNA"/>
</dbReference>
<dbReference type="InterPro" id="IPR050455">
    <property type="entry name" value="Tpx_Peroxidase_subfamily"/>
</dbReference>
<keyword evidence="1" id="KW-0560">Oxidoreductase</keyword>
<evidence type="ECO:0000313" key="5">
    <source>
        <dbReference type="EMBL" id="NYI41120.1"/>
    </source>
</evidence>
<keyword evidence="2" id="KW-0049">Antioxidant</keyword>
<gene>
    <name evidence="5" type="ORF">BKA03_001239</name>
</gene>
<feature type="domain" description="Thioredoxin" evidence="4">
    <location>
        <begin position="4"/>
        <end position="152"/>
    </location>
</feature>
<accession>A0A7Y9ZAB6</accession>
<dbReference type="RefSeq" id="WP_062075364.1">
    <property type="nucleotide sequence ID" value="NZ_BBRC01000007.1"/>
</dbReference>
<protein>
    <submittedName>
        <fullName evidence="5">Peroxiredoxin</fullName>
    </submittedName>
</protein>
<dbReference type="GO" id="GO:0004601">
    <property type="term" value="F:peroxidase activity"/>
    <property type="evidence" value="ECO:0007669"/>
    <property type="project" value="UniProtKB-KW"/>
</dbReference>
<sequence length="152" mass="16592">MTHPLVGHPAPDFNLSDQDGVPVSLVDLRGSEALIVFVPFAFSPVCTYELEQLRDASDLTAAGARILIVNCDSTYVNQEWAYQNKFDGTLLSDFWPHGAMSESFGVFDEELGRAGRGTFHIDASGIVDWVLVNPTGDARDLAEYRKVLGVTA</sequence>
<proteinExistence type="predicted"/>
<keyword evidence="6" id="KW-1185">Reference proteome</keyword>
<dbReference type="PANTHER" id="PTHR43110:SF1">
    <property type="entry name" value="THIOL PEROXIDASE"/>
    <property type="match status" value="1"/>
</dbReference>
<keyword evidence="3" id="KW-0676">Redox-active center</keyword>
<evidence type="ECO:0000259" key="4">
    <source>
        <dbReference type="PROSITE" id="PS51352"/>
    </source>
</evidence>
<dbReference type="Proteomes" id="UP000547973">
    <property type="component" value="Unassembled WGS sequence"/>
</dbReference>
<keyword evidence="1" id="KW-0575">Peroxidase</keyword>
<reference evidence="5 6" key="1">
    <citation type="submission" date="2020-07" db="EMBL/GenBank/DDBJ databases">
        <title>Sequencing the genomes of 1000 actinobacteria strains.</title>
        <authorList>
            <person name="Klenk H.-P."/>
        </authorList>
    </citation>
    <scope>NUCLEOTIDE SEQUENCE [LARGE SCALE GENOMIC DNA]</scope>
    <source>
        <strain evidence="5 6">DSM 19970</strain>
    </source>
</reference>
<evidence type="ECO:0000256" key="3">
    <source>
        <dbReference type="ARBA" id="ARBA00023284"/>
    </source>
</evidence>
<evidence type="ECO:0000256" key="2">
    <source>
        <dbReference type="ARBA" id="ARBA00022862"/>
    </source>
</evidence>
<dbReference type="AlphaFoldDB" id="A0A7Y9ZAB6"/>
<dbReference type="SUPFAM" id="SSF52833">
    <property type="entry name" value="Thioredoxin-like"/>
    <property type="match status" value="1"/>
</dbReference>
<comment type="caution">
    <text evidence="5">The sequence shown here is derived from an EMBL/GenBank/DDBJ whole genome shotgun (WGS) entry which is preliminary data.</text>
</comment>
<dbReference type="Pfam" id="PF00578">
    <property type="entry name" value="AhpC-TSA"/>
    <property type="match status" value="1"/>
</dbReference>
<evidence type="ECO:0000256" key="1">
    <source>
        <dbReference type="ARBA" id="ARBA00022559"/>
    </source>
</evidence>
<dbReference type="Gene3D" id="3.40.30.10">
    <property type="entry name" value="Glutaredoxin"/>
    <property type="match status" value="1"/>
</dbReference>
<dbReference type="InterPro" id="IPR000866">
    <property type="entry name" value="AhpC/TSA"/>
</dbReference>
<dbReference type="PANTHER" id="PTHR43110">
    <property type="entry name" value="THIOL PEROXIDASE"/>
    <property type="match status" value="1"/>
</dbReference>
<dbReference type="InterPro" id="IPR013766">
    <property type="entry name" value="Thioredoxin_domain"/>
</dbReference>
<evidence type="ECO:0000313" key="6">
    <source>
        <dbReference type="Proteomes" id="UP000547973"/>
    </source>
</evidence>
<organism evidence="5 6">
    <name type="scientific">Demequina lutea</name>
    <dbReference type="NCBI Taxonomy" id="431489"/>
    <lineage>
        <taxon>Bacteria</taxon>
        <taxon>Bacillati</taxon>
        <taxon>Actinomycetota</taxon>
        <taxon>Actinomycetes</taxon>
        <taxon>Micrococcales</taxon>
        <taxon>Demequinaceae</taxon>
        <taxon>Demequina</taxon>
    </lineage>
</organism>
<dbReference type="PROSITE" id="PS51352">
    <property type="entry name" value="THIOREDOXIN_2"/>
    <property type="match status" value="1"/>
</dbReference>